<reference evidence="2 3" key="1">
    <citation type="submission" date="2018-07" db="EMBL/GenBank/DDBJ databases">
        <title>Comparative genomes isolates from brazilian mangrove.</title>
        <authorList>
            <person name="De Araujo J.E."/>
            <person name="Taketani R.G."/>
            <person name="Silva M.C.P."/>
            <person name="Lourenco M.V."/>
            <person name="Oliveira V.M."/>
            <person name="Andreote F.D."/>
        </authorList>
    </citation>
    <scope>NUCLEOTIDE SEQUENCE [LARGE SCALE GENOMIC DNA]</scope>
    <source>
        <strain evidence="2 3">HEX PRIS-MGV</strain>
    </source>
</reference>
<protein>
    <submittedName>
        <fullName evidence="2">Uncharacterized protein</fullName>
    </submittedName>
</protein>
<evidence type="ECO:0000313" key="3">
    <source>
        <dbReference type="Proteomes" id="UP000253562"/>
    </source>
</evidence>
<dbReference type="AlphaFoldDB" id="A0A368KPL1"/>
<gene>
    <name evidence="2" type="ORF">DTL42_20565</name>
</gene>
<proteinExistence type="predicted"/>
<evidence type="ECO:0000256" key="1">
    <source>
        <dbReference type="SAM" id="MobiDB-lite"/>
    </source>
</evidence>
<evidence type="ECO:0000313" key="2">
    <source>
        <dbReference type="EMBL" id="RCS42222.1"/>
    </source>
</evidence>
<organism evidence="2 3">
    <name type="scientific">Bremerella cremea</name>
    <dbReference type="NCBI Taxonomy" id="1031537"/>
    <lineage>
        <taxon>Bacteria</taxon>
        <taxon>Pseudomonadati</taxon>
        <taxon>Planctomycetota</taxon>
        <taxon>Planctomycetia</taxon>
        <taxon>Pirellulales</taxon>
        <taxon>Pirellulaceae</taxon>
        <taxon>Bremerella</taxon>
    </lineage>
</organism>
<sequence length="90" mass="10054">MQVLLFVIRLLLAVCPFKVEVLSPVRVRTKTGSRRASSQRETAVVNLPLLGWLEIDAHLIPHNAWERARQGSSKRAGPTSGRSSGRRHET</sequence>
<name>A0A368KPL1_9BACT</name>
<accession>A0A368KPL1</accession>
<dbReference type="EMBL" id="QPEX01000044">
    <property type="protein sequence ID" value="RCS42222.1"/>
    <property type="molecule type" value="Genomic_DNA"/>
</dbReference>
<feature type="region of interest" description="Disordered" evidence="1">
    <location>
        <begin position="66"/>
        <end position="90"/>
    </location>
</feature>
<comment type="caution">
    <text evidence="2">The sequence shown here is derived from an EMBL/GenBank/DDBJ whole genome shotgun (WGS) entry which is preliminary data.</text>
</comment>
<dbReference type="Proteomes" id="UP000253562">
    <property type="component" value="Unassembled WGS sequence"/>
</dbReference>